<feature type="signal peptide" evidence="9">
    <location>
        <begin position="1"/>
        <end position="20"/>
    </location>
</feature>
<accession>Q5M8Z4</accession>
<dbReference type="PRINTS" id="PR00705">
    <property type="entry name" value="PAPAIN"/>
</dbReference>
<sequence length="332" mass="36627">MGPSSICLVALLSLLIPAHSAPDPTLDTHWQLWVKTHQKSYKDTEEERTRRTIWEETLKFITVHNLEYSLGLHTYEVGMNHLGDMTGEEVAATMTGYTGSGGSLANMTEVPKEIQEAQPPASIDWRTQACVTPVRDQGPCGCCYAFSAVGAMECQAKRKRGMLFTLSPQELVDCSDTEGNNGCKGGRLMSAFTYMMKHGVMEENAYRYTGQEADCRRQVHTGLKVTAIHNVAAGDENVLMHAVGTVGPVSVNIDSNRKGFRLYKSGVYYDPYCTTNLDHSVLVVGYGTDNGNDYWLVKNSWGAGYGDKGYIKMARNRNNHCGIAQEAVFPTI</sequence>
<dbReference type="AlphaFoldDB" id="Q5M8Z4"/>
<keyword evidence="4" id="KW-0378">Hydrolase</keyword>
<dbReference type="AGR" id="Xenbase:XB-GENE-5914296"/>
<dbReference type="InterPro" id="IPR025660">
    <property type="entry name" value="Pept_his_AS"/>
</dbReference>
<keyword evidence="3 9" id="KW-0732">Signal</keyword>
<dbReference type="GO" id="GO:0006508">
    <property type="term" value="P:proteolysis"/>
    <property type="evidence" value="ECO:0007669"/>
    <property type="project" value="UniProtKB-KW"/>
</dbReference>
<name>Q5M8Z4_XENTR</name>
<gene>
    <name evidence="16" type="primary">ctss.2l</name>
    <name evidence="12 14 15" type="synonym">ctss</name>
    <name evidence="14 15" type="synonym">ctss.2</name>
</gene>
<evidence type="ECO:0000256" key="9">
    <source>
        <dbReference type="SAM" id="SignalP"/>
    </source>
</evidence>
<dbReference type="FunFam" id="3.90.70.10:FF:000006">
    <property type="entry name" value="Cathepsin S"/>
    <property type="match status" value="1"/>
</dbReference>
<evidence type="ECO:0000256" key="5">
    <source>
        <dbReference type="ARBA" id="ARBA00022807"/>
    </source>
</evidence>
<evidence type="ECO:0000259" key="10">
    <source>
        <dbReference type="SMART" id="SM00645"/>
    </source>
</evidence>
<evidence type="ECO:0000313" key="12">
    <source>
        <dbReference type="EMBL" id="AAH87770.1"/>
    </source>
</evidence>
<dbReference type="PROSITE" id="PS00640">
    <property type="entry name" value="THIOL_PROTEASE_ASN"/>
    <property type="match status" value="1"/>
</dbReference>
<evidence type="ECO:0000313" key="16">
    <source>
        <dbReference type="Xenbase" id="XB-GENE-5914296"/>
    </source>
</evidence>
<organism evidence="12">
    <name type="scientific">Xenopus tropicalis</name>
    <name type="common">Western clawed frog</name>
    <name type="synonym">Silurana tropicalis</name>
    <dbReference type="NCBI Taxonomy" id="8364"/>
    <lineage>
        <taxon>Eukaryota</taxon>
        <taxon>Metazoa</taxon>
        <taxon>Chordata</taxon>
        <taxon>Craniata</taxon>
        <taxon>Vertebrata</taxon>
        <taxon>Euteleostomi</taxon>
        <taxon>Amphibia</taxon>
        <taxon>Batrachia</taxon>
        <taxon>Anura</taxon>
        <taxon>Pipoidea</taxon>
        <taxon>Pipidae</taxon>
        <taxon>Xenopodinae</taxon>
        <taxon>Xenopus</taxon>
        <taxon>Silurana</taxon>
    </lineage>
</organism>
<dbReference type="DNASU" id="496647"/>
<evidence type="ECO:0000259" key="11">
    <source>
        <dbReference type="SMART" id="SM00848"/>
    </source>
</evidence>
<evidence type="ECO:0000256" key="3">
    <source>
        <dbReference type="ARBA" id="ARBA00022729"/>
    </source>
</evidence>
<dbReference type="CDD" id="cd02248">
    <property type="entry name" value="Peptidase_C1A"/>
    <property type="match status" value="1"/>
</dbReference>
<dbReference type="EMBL" id="BC087770">
    <property type="protein sequence ID" value="AAH87770.1"/>
    <property type="molecule type" value="mRNA"/>
</dbReference>
<comment type="similarity">
    <text evidence="1">Belongs to the peptidase C1 family.</text>
</comment>
<evidence type="ECO:0000256" key="7">
    <source>
        <dbReference type="ARBA" id="ARBA00023157"/>
    </source>
</evidence>
<evidence type="ECO:0000256" key="1">
    <source>
        <dbReference type="ARBA" id="ARBA00008455"/>
    </source>
</evidence>
<dbReference type="InterPro" id="IPR025661">
    <property type="entry name" value="Pept_asp_AS"/>
</dbReference>
<dbReference type="InterPro" id="IPR038765">
    <property type="entry name" value="Papain-like_cys_pep_sf"/>
</dbReference>
<evidence type="ECO:0000313" key="15">
    <source>
        <dbReference type="RefSeq" id="XP_031746266.1"/>
    </source>
</evidence>
<dbReference type="SMART" id="SM00848">
    <property type="entry name" value="Inhibitor_I29"/>
    <property type="match status" value="1"/>
</dbReference>
<evidence type="ECO:0000313" key="14">
    <source>
        <dbReference type="RefSeq" id="NP_001011214.1"/>
    </source>
</evidence>
<dbReference type="RefSeq" id="XP_031746266.1">
    <property type="nucleotide sequence ID" value="XM_031890406.1"/>
</dbReference>
<protein>
    <submittedName>
        <fullName evidence="12 15">Cathepsin S</fullName>
    </submittedName>
    <submittedName>
        <fullName evidence="14">Cathepsin S, gene 2 precursor</fullName>
        <ecNumber evidence="14">3.4.22.27</ecNumber>
    </submittedName>
</protein>
<evidence type="ECO:0000256" key="2">
    <source>
        <dbReference type="ARBA" id="ARBA00022670"/>
    </source>
</evidence>
<reference evidence="14" key="1">
    <citation type="journal article" date="2002" name="Dev. Dyn.">
        <title>Genetic and genomic tools for Xenopus research: The NIH Xenopus initiative.</title>
        <authorList>
            <person name="Klein S.L."/>
            <person name="Strausberg R.L."/>
            <person name="Wagner L."/>
            <person name="Pontius J."/>
            <person name="Clifton S.W."/>
            <person name="Richardson P."/>
        </authorList>
    </citation>
    <scope>NUCLEOTIDE SEQUENCE</scope>
</reference>
<reference evidence="12" key="2">
    <citation type="submission" date="2004-12" db="EMBL/GenBank/DDBJ databases">
        <authorList>
            <consortium name="NIH - Xenopus Gene Collection (XGC) project"/>
        </authorList>
    </citation>
    <scope>NUCLEOTIDE SEQUENCE [LARGE SCALE MRNA]</scope>
    <source>
        <tissue evidence="12">Whole body</tissue>
    </source>
</reference>
<feature type="domain" description="Peptidase C1A papain C-terminal" evidence="10">
    <location>
        <begin position="119"/>
        <end position="331"/>
    </location>
</feature>
<dbReference type="PROSITE" id="PS00139">
    <property type="entry name" value="THIOL_PROTEASE_CYS"/>
    <property type="match status" value="1"/>
</dbReference>
<keyword evidence="13" id="KW-1185">Reference proteome</keyword>
<dbReference type="InterPro" id="IPR013128">
    <property type="entry name" value="Peptidase_C1A"/>
</dbReference>
<keyword evidence="7" id="KW-1015">Disulfide bond</keyword>
<evidence type="ECO:0000256" key="4">
    <source>
        <dbReference type="ARBA" id="ARBA00022801"/>
    </source>
</evidence>
<dbReference type="GO" id="GO:0004197">
    <property type="term" value="F:cysteine-type endopeptidase activity"/>
    <property type="evidence" value="ECO:0007669"/>
    <property type="project" value="UniProtKB-EC"/>
</dbReference>
<keyword evidence="6" id="KW-0865">Zymogen</keyword>
<dbReference type="KEGG" id="xtr:496647"/>
<keyword evidence="5" id="KW-0788">Thiol protease</keyword>
<keyword evidence="8" id="KW-0325">Glycoprotein</keyword>
<dbReference type="InterPro" id="IPR013201">
    <property type="entry name" value="Prot_inhib_I29"/>
</dbReference>
<dbReference type="Pfam" id="PF00112">
    <property type="entry name" value="Peptidase_C1"/>
    <property type="match status" value="1"/>
</dbReference>
<dbReference type="InterPro" id="IPR000668">
    <property type="entry name" value="Peptidase_C1A_C"/>
</dbReference>
<dbReference type="Proteomes" id="UP000008143">
    <property type="component" value="Chromosome 8"/>
</dbReference>
<dbReference type="PANTHER" id="PTHR12411">
    <property type="entry name" value="CYSTEINE PROTEASE FAMILY C1-RELATED"/>
    <property type="match status" value="1"/>
</dbReference>
<dbReference type="InterPro" id="IPR039417">
    <property type="entry name" value="Peptidase_C1A_papain-like"/>
</dbReference>
<dbReference type="RefSeq" id="NP_001011214.1">
    <property type="nucleotide sequence ID" value="NM_001011214.1"/>
</dbReference>
<dbReference type="SMART" id="SM00645">
    <property type="entry name" value="Pept_C1"/>
    <property type="match status" value="1"/>
</dbReference>
<dbReference type="PROSITE" id="PS00639">
    <property type="entry name" value="THIOL_PROTEASE_HIS"/>
    <property type="match status" value="1"/>
</dbReference>
<dbReference type="Gene3D" id="3.90.70.10">
    <property type="entry name" value="Cysteine proteinases"/>
    <property type="match status" value="1"/>
</dbReference>
<dbReference type="OMA" id="CYIANDA"/>
<evidence type="ECO:0000256" key="8">
    <source>
        <dbReference type="ARBA" id="ARBA00023180"/>
    </source>
</evidence>
<dbReference type="EC" id="3.4.22.27" evidence="14"/>
<dbReference type="GO" id="GO:0005615">
    <property type="term" value="C:extracellular space"/>
    <property type="evidence" value="ECO:0007669"/>
    <property type="project" value="UniProtKB-ARBA"/>
</dbReference>
<feature type="domain" description="Cathepsin propeptide inhibitor" evidence="11">
    <location>
        <begin position="30"/>
        <end position="90"/>
    </location>
</feature>
<dbReference type="OrthoDB" id="10253408at2759"/>
<evidence type="ECO:0000313" key="13">
    <source>
        <dbReference type="Proteomes" id="UP000008143"/>
    </source>
</evidence>
<proteinExistence type="evidence at transcript level"/>
<dbReference type="SUPFAM" id="SSF54001">
    <property type="entry name" value="Cysteine proteinases"/>
    <property type="match status" value="1"/>
</dbReference>
<dbReference type="Pfam" id="PF08246">
    <property type="entry name" value="Inhibitor_I29"/>
    <property type="match status" value="1"/>
</dbReference>
<dbReference type="GeneID" id="496647"/>
<feature type="chain" id="PRO_5033206089" evidence="9 14">
    <location>
        <begin position="21"/>
        <end position="332"/>
    </location>
</feature>
<evidence type="ECO:0000256" key="6">
    <source>
        <dbReference type="ARBA" id="ARBA00023145"/>
    </source>
</evidence>
<keyword evidence="2" id="KW-0645">Protease</keyword>
<reference evidence="14 15" key="3">
    <citation type="submission" date="2025-04" db="UniProtKB">
        <authorList>
            <consortium name="RefSeq"/>
        </authorList>
    </citation>
    <scope>IDENTIFICATION</scope>
    <source>
        <strain evidence="15">Nigerian</strain>
        <tissue evidence="15">Liver and blood</tissue>
    </source>
</reference>
<dbReference type="InterPro" id="IPR000169">
    <property type="entry name" value="Pept_cys_AS"/>
</dbReference>
<dbReference type="CTD" id="496647"/>
<dbReference type="FunFam" id="1.10.287.2250:FF:000003">
    <property type="entry name" value="Cathepsin L"/>
    <property type="match status" value="1"/>
</dbReference>
<dbReference type="Xenbase" id="XB-GENE-5914296">
    <property type="gene designation" value="ctss.2l"/>
</dbReference>